<dbReference type="InterPro" id="IPR003140">
    <property type="entry name" value="PLipase/COase/thioEstase"/>
</dbReference>
<evidence type="ECO:0000256" key="2">
    <source>
        <dbReference type="ARBA" id="ARBA00012423"/>
    </source>
</evidence>
<reference evidence="4 5" key="1">
    <citation type="submission" date="2021-04" db="EMBL/GenBank/DDBJ databases">
        <authorList>
            <person name="Bliznina A."/>
        </authorList>
    </citation>
    <scope>NUCLEOTIDE SEQUENCE [LARGE SCALE GENOMIC DNA]</scope>
</reference>
<dbReference type="InterPro" id="IPR029058">
    <property type="entry name" value="AB_hydrolase_fold"/>
</dbReference>
<dbReference type="PANTHER" id="PTHR10655:SF68">
    <property type="entry name" value="PALMITOYL-PROTEIN HYDROLASE"/>
    <property type="match status" value="1"/>
</dbReference>
<dbReference type="PANTHER" id="PTHR10655">
    <property type="entry name" value="LYSOPHOSPHOLIPASE-RELATED"/>
    <property type="match status" value="1"/>
</dbReference>
<evidence type="ECO:0000256" key="1">
    <source>
        <dbReference type="ARBA" id="ARBA00006499"/>
    </source>
</evidence>
<sequence length="245" mass="27606">MWRNAARQIGIIKNHPFHPCFQIKADQQAKGVVFFMHGLGDSGMGWADAFANYCADPNVRYIFPSAQEMPVTLNMGMRMPSWFDIKELSASASDRYDLDQLNRTSEELVKIVDDVLEEEGLGRENLVIGGFSQGGALALNIALNHYDNVAGILAMSTFLPIEESHEMLQKFLNKEKSLPGPISQHHGTADGVLPFYFAQQSAEFFKKVAEKEEDFQFFSYEGMEHSSCLEELQNVNDFVKKVLKL</sequence>
<dbReference type="Proteomes" id="UP001158576">
    <property type="component" value="Chromosome PAR"/>
</dbReference>
<feature type="domain" description="Phospholipase/carboxylesterase/thioesterase" evidence="3">
    <location>
        <begin position="24"/>
        <end position="242"/>
    </location>
</feature>
<dbReference type="Pfam" id="PF02230">
    <property type="entry name" value="Abhydrolase_2"/>
    <property type="match status" value="1"/>
</dbReference>
<accession>A0ABN7S3B1</accession>
<evidence type="ECO:0000313" key="4">
    <source>
        <dbReference type="EMBL" id="CAG5088492.1"/>
    </source>
</evidence>
<dbReference type="InterPro" id="IPR050565">
    <property type="entry name" value="LYPA1-2/EST-like"/>
</dbReference>
<dbReference type="SUPFAM" id="SSF53474">
    <property type="entry name" value="alpha/beta-Hydrolases"/>
    <property type="match status" value="1"/>
</dbReference>
<evidence type="ECO:0000313" key="5">
    <source>
        <dbReference type="Proteomes" id="UP001158576"/>
    </source>
</evidence>
<dbReference type="EC" id="3.1.2.22" evidence="2"/>
<dbReference type="Gene3D" id="3.40.50.1820">
    <property type="entry name" value="alpha/beta hydrolase"/>
    <property type="match status" value="1"/>
</dbReference>
<dbReference type="EMBL" id="OU015568">
    <property type="protein sequence ID" value="CAG5088492.1"/>
    <property type="molecule type" value="Genomic_DNA"/>
</dbReference>
<name>A0ABN7S3B1_OIKDI</name>
<protein>
    <recommendedName>
        <fullName evidence="2">palmitoyl-protein hydrolase</fullName>
        <ecNumber evidence="2">3.1.2.22</ecNumber>
    </recommendedName>
</protein>
<evidence type="ECO:0000259" key="3">
    <source>
        <dbReference type="Pfam" id="PF02230"/>
    </source>
</evidence>
<gene>
    <name evidence="4" type="ORF">OKIOD_LOCUS3422</name>
</gene>
<comment type="similarity">
    <text evidence="1">Belongs to the AB hydrolase superfamily. AB hydrolase 2 family.</text>
</comment>
<organism evidence="4 5">
    <name type="scientific">Oikopleura dioica</name>
    <name type="common">Tunicate</name>
    <dbReference type="NCBI Taxonomy" id="34765"/>
    <lineage>
        <taxon>Eukaryota</taxon>
        <taxon>Metazoa</taxon>
        <taxon>Chordata</taxon>
        <taxon>Tunicata</taxon>
        <taxon>Appendicularia</taxon>
        <taxon>Copelata</taxon>
        <taxon>Oikopleuridae</taxon>
        <taxon>Oikopleura</taxon>
    </lineage>
</organism>
<keyword evidence="5" id="KW-1185">Reference proteome</keyword>
<proteinExistence type="inferred from homology"/>